<comment type="pathway">
    <text evidence="1">Nucleotide-sugar biosynthesis; UDP-alpha-D-glucuronate biosynthesis; UDP-alpha-D-glucuronate from UDP-alpha-D-glucose: step 1/1.</text>
</comment>
<dbReference type="PANTHER" id="PTHR43750">
    <property type="entry name" value="UDP-GLUCOSE 6-DEHYDROGENASE TUAD"/>
    <property type="match status" value="1"/>
</dbReference>
<comment type="caution">
    <text evidence="10">The sequence shown here is derived from an EMBL/GenBank/DDBJ whole genome shotgun (WGS) entry which is preliminary data.</text>
</comment>
<evidence type="ECO:0000313" key="10">
    <source>
        <dbReference type="EMBL" id="MEK8089002.1"/>
    </source>
</evidence>
<evidence type="ECO:0000256" key="8">
    <source>
        <dbReference type="PIRNR" id="PIRNR000124"/>
    </source>
</evidence>
<comment type="catalytic activity">
    <reaction evidence="7 8">
        <text>UDP-alpha-D-glucose + 2 NAD(+) + H2O = UDP-alpha-D-glucuronate + 2 NADH + 3 H(+)</text>
        <dbReference type="Rhea" id="RHEA:23596"/>
        <dbReference type="ChEBI" id="CHEBI:15377"/>
        <dbReference type="ChEBI" id="CHEBI:15378"/>
        <dbReference type="ChEBI" id="CHEBI:57540"/>
        <dbReference type="ChEBI" id="CHEBI:57945"/>
        <dbReference type="ChEBI" id="CHEBI:58052"/>
        <dbReference type="ChEBI" id="CHEBI:58885"/>
        <dbReference type="EC" id="1.1.1.22"/>
    </reaction>
</comment>
<dbReference type="InterPro" id="IPR017476">
    <property type="entry name" value="UDP-Glc/GDP-Man"/>
</dbReference>
<dbReference type="InterPro" id="IPR036220">
    <property type="entry name" value="UDP-Glc/GDP-Man_DH_C_sf"/>
</dbReference>
<dbReference type="Proteomes" id="UP001446205">
    <property type="component" value="Unassembled WGS sequence"/>
</dbReference>
<dbReference type="InterPro" id="IPR028357">
    <property type="entry name" value="UDPglc_DH_bac"/>
</dbReference>
<keyword evidence="11" id="KW-1185">Reference proteome</keyword>
<feature type="domain" description="UDP-glucose/GDP-mannose dehydrogenase C-terminal" evidence="9">
    <location>
        <begin position="320"/>
        <end position="428"/>
    </location>
</feature>
<evidence type="ECO:0000256" key="2">
    <source>
        <dbReference type="ARBA" id="ARBA00006601"/>
    </source>
</evidence>
<dbReference type="SUPFAM" id="SSF52413">
    <property type="entry name" value="UDP-glucose/GDP-mannose dehydrogenase C-terminal domain"/>
    <property type="match status" value="1"/>
</dbReference>
<accession>A0ABU9D633</accession>
<evidence type="ECO:0000256" key="7">
    <source>
        <dbReference type="ARBA" id="ARBA00047473"/>
    </source>
</evidence>
<comment type="similarity">
    <text evidence="2 8">Belongs to the UDP-glucose/GDP-mannose dehydrogenase family.</text>
</comment>
<dbReference type="PIRSF" id="PIRSF500134">
    <property type="entry name" value="UDPglc_DH_bac"/>
    <property type="match status" value="1"/>
</dbReference>
<evidence type="ECO:0000256" key="3">
    <source>
        <dbReference type="ARBA" id="ARBA00012954"/>
    </source>
</evidence>
<dbReference type="SMART" id="SM00984">
    <property type="entry name" value="UDPG_MGDP_dh_C"/>
    <property type="match status" value="1"/>
</dbReference>
<dbReference type="SUPFAM" id="SSF51735">
    <property type="entry name" value="NAD(P)-binding Rossmann-fold domains"/>
    <property type="match status" value="1"/>
</dbReference>
<dbReference type="InterPro" id="IPR036291">
    <property type="entry name" value="NAD(P)-bd_dom_sf"/>
</dbReference>
<evidence type="ECO:0000256" key="5">
    <source>
        <dbReference type="ARBA" id="ARBA00023002"/>
    </source>
</evidence>
<dbReference type="InterPro" id="IPR001732">
    <property type="entry name" value="UDP-Glc/GDP-Man_DH_N"/>
</dbReference>
<dbReference type="EC" id="1.1.1.22" evidence="3 8"/>
<dbReference type="PANTHER" id="PTHR43750:SF3">
    <property type="entry name" value="UDP-GLUCOSE 6-DEHYDROGENASE TUAD"/>
    <property type="match status" value="1"/>
</dbReference>
<keyword evidence="5 8" id="KW-0560">Oxidoreductase</keyword>
<evidence type="ECO:0000256" key="6">
    <source>
        <dbReference type="ARBA" id="ARBA00023027"/>
    </source>
</evidence>
<evidence type="ECO:0000256" key="1">
    <source>
        <dbReference type="ARBA" id="ARBA00004701"/>
    </source>
</evidence>
<evidence type="ECO:0000256" key="4">
    <source>
        <dbReference type="ARBA" id="ARBA00015132"/>
    </source>
</evidence>
<evidence type="ECO:0000259" key="9">
    <source>
        <dbReference type="SMART" id="SM00984"/>
    </source>
</evidence>
<dbReference type="NCBIfam" id="TIGR03026">
    <property type="entry name" value="NDP-sugDHase"/>
    <property type="match status" value="1"/>
</dbReference>
<dbReference type="Gene3D" id="1.20.5.100">
    <property type="entry name" value="Cytochrome c1, transmembrane anchor, C-terminal"/>
    <property type="match status" value="1"/>
</dbReference>
<organism evidence="10 11">
    <name type="scientific">Thermithiobacillus plumbiphilus</name>
    <dbReference type="NCBI Taxonomy" id="1729899"/>
    <lineage>
        <taxon>Bacteria</taxon>
        <taxon>Pseudomonadati</taxon>
        <taxon>Pseudomonadota</taxon>
        <taxon>Acidithiobacillia</taxon>
        <taxon>Acidithiobacillales</taxon>
        <taxon>Thermithiobacillaceae</taxon>
        <taxon>Thermithiobacillus</taxon>
    </lineage>
</organism>
<dbReference type="InterPro" id="IPR014027">
    <property type="entry name" value="UDP-Glc/GDP-Man_DH_C"/>
</dbReference>
<dbReference type="RefSeq" id="WP_341370068.1">
    <property type="nucleotide sequence ID" value="NZ_JBBPCO010000003.1"/>
</dbReference>
<dbReference type="SUPFAM" id="SSF48179">
    <property type="entry name" value="6-phosphogluconate dehydrogenase C-terminal domain-like"/>
    <property type="match status" value="1"/>
</dbReference>
<dbReference type="InterPro" id="IPR008927">
    <property type="entry name" value="6-PGluconate_DH-like_C_sf"/>
</dbReference>
<protein>
    <recommendedName>
        <fullName evidence="4 8">UDP-glucose 6-dehydrogenase</fullName>
        <ecNumber evidence="3 8">1.1.1.22</ecNumber>
    </recommendedName>
</protein>
<dbReference type="GO" id="GO:0016491">
    <property type="term" value="F:oxidoreductase activity"/>
    <property type="evidence" value="ECO:0007669"/>
    <property type="project" value="UniProtKB-KW"/>
</dbReference>
<reference evidence="10 11" key="1">
    <citation type="submission" date="2024-04" db="EMBL/GenBank/DDBJ databases">
        <authorList>
            <person name="Abashina T."/>
            <person name="Shaikin A."/>
        </authorList>
    </citation>
    <scope>NUCLEOTIDE SEQUENCE [LARGE SCALE GENOMIC DNA]</scope>
    <source>
        <strain evidence="10 11">AAFK</strain>
    </source>
</reference>
<keyword evidence="6 8" id="KW-0520">NAD</keyword>
<dbReference type="EMBL" id="JBBPCO010000003">
    <property type="protein sequence ID" value="MEK8089002.1"/>
    <property type="molecule type" value="Genomic_DNA"/>
</dbReference>
<dbReference type="Pfam" id="PF00984">
    <property type="entry name" value="UDPG_MGDP_dh"/>
    <property type="match status" value="1"/>
</dbReference>
<evidence type="ECO:0000313" key="11">
    <source>
        <dbReference type="Proteomes" id="UP001446205"/>
    </source>
</evidence>
<dbReference type="PIRSF" id="PIRSF000124">
    <property type="entry name" value="UDPglc_GDPman_dh"/>
    <property type="match status" value="1"/>
</dbReference>
<dbReference type="Gene3D" id="3.40.50.720">
    <property type="entry name" value="NAD(P)-binding Rossmann-like Domain"/>
    <property type="match status" value="2"/>
</dbReference>
<dbReference type="Pfam" id="PF03720">
    <property type="entry name" value="UDPG_MGDP_dh_C"/>
    <property type="match status" value="1"/>
</dbReference>
<proteinExistence type="inferred from homology"/>
<gene>
    <name evidence="10" type="ORF">WOB96_04410</name>
</gene>
<name>A0ABU9D633_9PROT</name>
<dbReference type="Pfam" id="PF03721">
    <property type="entry name" value="UDPG_MGDP_dh_N"/>
    <property type="match status" value="1"/>
</dbReference>
<sequence>MNLTVIGTGYVGLVTGACFAEMGRTVTCVDVDAGKIEGLKAGVLPIYEPGLEEIVLRNSAEDRLHFTTELPEAMQDSKVYFIAVGTPPGEDGSADLQYVLAVARQIGRHLDGYSVIVDKSTVPVGTADKVRAAVQAELDVRGVKIPFDVVSNPEFLKEGAAVADFMRPDRIIVGCESERAREIMKKLYAPFNRNRERVIYMGVKEAEMTKYAANALLATKISFMNEIANLCDLLGVDVESVREGIGSDSRIGSHFIYPGCGYGGSCFPKDVQALIRTAHARGYATPVLDAVEARNAAQKQVLFQKLSRRFGSDLRGHTFAVWGLAFKPGTDDLREAPARVLIEALLNAGASVRAYDPVAMDAARKEWPAAWFEAGRLSLAAHQYEALEGADALVLVTEWKPFRHPDFAAMKRLLKAPIILDGRNQYDPEELQPLGFEYEGIGRGLALPSVKDFTGSLARR</sequence>
<dbReference type="InterPro" id="IPR014026">
    <property type="entry name" value="UDP-Glc/GDP-Man_DH_dimer"/>
</dbReference>